<dbReference type="InterPro" id="IPR003651">
    <property type="entry name" value="Endonuclease3_FeS-loop_motif"/>
</dbReference>
<dbReference type="GO" id="GO:0000701">
    <property type="term" value="F:purine-specific mismatch base pair DNA N-glycosylase activity"/>
    <property type="evidence" value="ECO:0007669"/>
    <property type="project" value="TreeGrafter"/>
</dbReference>
<evidence type="ECO:0000313" key="11">
    <source>
        <dbReference type="Proteomes" id="UP000320055"/>
    </source>
</evidence>
<dbReference type="GO" id="GO:0006284">
    <property type="term" value="P:base-excision repair"/>
    <property type="evidence" value="ECO:0007669"/>
    <property type="project" value="InterPro"/>
</dbReference>
<proteinExistence type="inferred from homology"/>
<dbReference type="GO" id="GO:0034039">
    <property type="term" value="F:8-oxo-7,8-dihydroguanine DNA N-glycosylase activity"/>
    <property type="evidence" value="ECO:0007669"/>
    <property type="project" value="TreeGrafter"/>
</dbReference>
<keyword evidence="11" id="KW-1185">Reference proteome</keyword>
<dbReference type="GO" id="GO:0051539">
    <property type="term" value="F:4 iron, 4 sulfur cluster binding"/>
    <property type="evidence" value="ECO:0007669"/>
    <property type="project" value="InterPro"/>
</dbReference>
<evidence type="ECO:0000256" key="5">
    <source>
        <dbReference type="ARBA" id="ARBA00022801"/>
    </source>
</evidence>
<organism evidence="10 11">
    <name type="scientific">Hyella patelloides LEGE 07179</name>
    <dbReference type="NCBI Taxonomy" id="945734"/>
    <lineage>
        <taxon>Bacteria</taxon>
        <taxon>Bacillati</taxon>
        <taxon>Cyanobacteriota</taxon>
        <taxon>Cyanophyceae</taxon>
        <taxon>Pleurocapsales</taxon>
        <taxon>Hyellaceae</taxon>
        <taxon>Hyella</taxon>
    </lineage>
</organism>
<dbReference type="PROSITE" id="PS00764">
    <property type="entry name" value="ENDONUCLEASE_III_1"/>
    <property type="match status" value="1"/>
</dbReference>
<dbReference type="InterPro" id="IPR011257">
    <property type="entry name" value="DNA_glycosylase"/>
</dbReference>
<dbReference type="SMART" id="SM00525">
    <property type="entry name" value="FES"/>
    <property type="match status" value="1"/>
</dbReference>
<evidence type="ECO:0000256" key="8">
    <source>
        <dbReference type="ARBA" id="ARBA00023204"/>
    </source>
</evidence>
<evidence type="ECO:0000256" key="4">
    <source>
        <dbReference type="ARBA" id="ARBA00022763"/>
    </source>
</evidence>
<sequence>MILTYDTTLKTKKQVTFIPQEKIDWFQAICSQAFGQPAVVLDTNVARIIERFFGIEGERVKSRCKILWQAAETVAPDTQVGLWNLTLLDFGAKVCTARNPRCSECPIPERCNWYKSILNANK</sequence>
<keyword evidence="3" id="KW-0479">Metal-binding</keyword>
<evidence type="ECO:0000313" key="10">
    <source>
        <dbReference type="EMBL" id="VEP13551.1"/>
    </source>
</evidence>
<evidence type="ECO:0000256" key="3">
    <source>
        <dbReference type="ARBA" id="ARBA00022723"/>
    </source>
</evidence>
<dbReference type="Proteomes" id="UP000320055">
    <property type="component" value="Unassembled WGS sequence"/>
</dbReference>
<dbReference type="SUPFAM" id="SSF48150">
    <property type="entry name" value="DNA-glycosylase"/>
    <property type="match status" value="1"/>
</dbReference>
<keyword evidence="8" id="KW-0234">DNA repair</keyword>
<protein>
    <submittedName>
        <fullName evidence="10">HhH-GPD family protein</fullName>
    </submittedName>
</protein>
<dbReference type="Gene3D" id="1.10.1670.10">
    <property type="entry name" value="Helix-hairpin-Helix base-excision DNA repair enzymes (C-terminal)"/>
    <property type="match status" value="1"/>
</dbReference>
<evidence type="ECO:0000256" key="1">
    <source>
        <dbReference type="ARBA" id="ARBA00001966"/>
    </source>
</evidence>
<comment type="similarity">
    <text evidence="2">Belongs to the Nth/MutY family.</text>
</comment>
<accession>A0A563VQ64</accession>
<evidence type="ECO:0000256" key="7">
    <source>
        <dbReference type="ARBA" id="ARBA00023014"/>
    </source>
</evidence>
<dbReference type="EMBL" id="CAACVJ010000116">
    <property type="protein sequence ID" value="VEP13551.1"/>
    <property type="molecule type" value="Genomic_DNA"/>
</dbReference>
<name>A0A563VQ64_9CYAN</name>
<reference evidence="10 11" key="1">
    <citation type="submission" date="2019-01" db="EMBL/GenBank/DDBJ databases">
        <authorList>
            <person name="Brito A."/>
        </authorList>
    </citation>
    <scope>NUCLEOTIDE SEQUENCE [LARGE SCALE GENOMIC DNA]</scope>
    <source>
        <strain evidence="10">1</strain>
    </source>
</reference>
<dbReference type="InterPro" id="IPR023170">
    <property type="entry name" value="HhH_base_excis_C"/>
</dbReference>
<dbReference type="PANTHER" id="PTHR42944:SF1">
    <property type="entry name" value="ADENINE DNA GLYCOSYLASE"/>
    <property type="match status" value="1"/>
</dbReference>
<keyword evidence="6" id="KW-0408">Iron</keyword>
<gene>
    <name evidence="10" type="ORF">H1P_2020012</name>
</gene>
<dbReference type="RefSeq" id="WP_144871756.1">
    <property type="nucleotide sequence ID" value="NZ_LR213952.1"/>
</dbReference>
<comment type="cofactor">
    <cofactor evidence="1">
        <name>[4Fe-4S] cluster</name>
        <dbReference type="ChEBI" id="CHEBI:49883"/>
    </cofactor>
</comment>
<dbReference type="PANTHER" id="PTHR42944">
    <property type="entry name" value="ADENINE DNA GLYCOSYLASE"/>
    <property type="match status" value="1"/>
</dbReference>
<dbReference type="GO" id="GO:0006298">
    <property type="term" value="P:mismatch repair"/>
    <property type="evidence" value="ECO:0007669"/>
    <property type="project" value="TreeGrafter"/>
</dbReference>
<dbReference type="Pfam" id="PF10576">
    <property type="entry name" value="EndIII_4Fe-2S"/>
    <property type="match status" value="1"/>
</dbReference>
<evidence type="ECO:0000256" key="6">
    <source>
        <dbReference type="ARBA" id="ARBA00023004"/>
    </source>
</evidence>
<evidence type="ECO:0000256" key="2">
    <source>
        <dbReference type="ARBA" id="ARBA00008343"/>
    </source>
</evidence>
<dbReference type="InterPro" id="IPR004035">
    <property type="entry name" value="Endouclease-III_FeS-bd_BS"/>
</dbReference>
<keyword evidence="5" id="KW-0378">Hydrolase</keyword>
<keyword evidence="4" id="KW-0227">DNA damage</keyword>
<dbReference type="InterPro" id="IPR044298">
    <property type="entry name" value="MIG/MutY"/>
</dbReference>
<keyword evidence="9" id="KW-0326">Glycosidase</keyword>
<dbReference type="GO" id="GO:0035485">
    <property type="term" value="F:adenine/guanine mispair binding"/>
    <property type="evidence" value="ECO:0007669"/>
    <property type="project" value="TreeGrafter"/>
</dbReference>
<dbReference type="GO" id="GO:0046872">
    <property type="term" value="F:metal ion binding"/>
    <property type="evidence" value="ECO:0007669"/>
    <property type="project" value="UniProtKB-KW"/>
</dbReference>
<evidence type="ECO:0000256" key="9">
    <source>
        <dbReference type="ARBA" id="ARBA00023295"/>
    </source>
</evidence>
<dbReference type="OrthoDB" id="9802365at2"/>
<keyword evidence="7" id="KW-0411">Iron-sulfur</keyword>
<dbReference type="GO" id="GO:0032357">
    <property type="term" value="F:oxidized purine DNA binding"/>
    <property type="evidence" value="ECO:0007669"/>
    <property type="project" value="TreeGrafter"/>
</dbReference>
<dbReference type="AlphaFoldDB" id="A0A563VQ64"/>